<dbReference type="InterPro" id="IPR036291">
    <property type="entry name" value="NAD(P)-bd_dom_sf"/>
</dbReference>
<evidence type="ECO:0000313" key="3">
    <source>
        <dbReference type="EMBL" id="SVA97903.1"/>
    </source>
</evidence>
<organism evidence="3">
    <name type="scientific">marine metagenome</name>
    <dbReference type="NCBI Taxonomy" id="408172"/>
    <lineage>
        <taxon>unclassified sequences</taxon>
        <taxon>metagenomes</taxon>
        <taxon>ecological metagenomes</taxon>
    </lineage>
</organism>
<dbReference type="AlphaFoldDB" id="A0A382AAA7"/>
<gene>
    <name evidence="3" type="ORF">METZ01_LOCUS150757</name>
</gene>
<dbReference type="PRINTS" id="PR00081">
    <property type="entry name" value="GDHRDH"/>
</dbReference>
<dbReference type="InterPro" id="IPR002347">
    <property type="entry name" value="SDR_fam"/>
</dbReference>
<dbReference type="PANTHER" id="PTHR43639:SF1">
    <property type="entry name" value="SHORT-CHAIN DEHYDROGENASE_REDUCTASE FAMILY PROTEIN"/>
    <property type="match status" value="1"/>
</dbReference>
<proteinExistence type="inferred from homology"/>
<accession>A0A382AAA7</accession>
<dbReference type="SUPFAM" id="SSF51735">
    <property type="entry name" value="NAD(P)-binding Rossmann-fold domains"/>
    <property type="match status" value="1"/>
</dbReference>
<dbReference type="PRINTS" id="PR00080">
    <property type="entry name" value="SDRFAMILY"/>
</dbReference>
<keyword evidence="2" id="KW-0560">Oxidoreductase</keyword>
<dbReference type="Gene3D" id="3.40.50.720">
    <property type="entry name" value="NAD(P)-binding Rossmann-like Domain"/>
    <property type="match status" value="1"/>
</dbReference>
<dbReference type="EMBL" id="UINC01024390">
    <property type="protein sequence ID" value="SVA97903.1"/>
    <property type="molecule type" value="Genomic_DNA"/>
</dbReference>
<evidence type="ECO:0008006" key="4">
    <source>
        <dbReference type="Google" id="ProtNLM"/>
    </source>
</evidence>
<name>A0A382AAA7_9ZZZZ</name>
<dbReference type="Pfam" id="PF00106">
    <property type="entry name" value="adh_short"/>
    <property type="match status" value="1"/>
</dbReference>
<dbReference type="GO" id="GO:0016491">
    <property type="term" value="F:oxidoreductase activity"/>
    <property type="evidence" value="ECO:0007669"/>
    <property type="project" value="UniProtKB-KW"/>
</dbReference>
<dbReference type="PANTHER" id="PTHR43639">
    <property type="entry name" value="OXIDOREDUCTASE, SHORT-CHAIN DEHYDROGENASE/REDUCTASE FAMILY (AFU_ORTHOLOGUE AFUA_5G02870)"/>
    <property type="match status" value="1"/>
</dbReference>
<protein>
    <recommendedName>
        <fullName evidence="4">Short chain dehydrogenase</fullName>
    </recommendedName>
</protein>
<sequence>MTETTPQQTALITGAAIRVGAAMARALAADGWHVAINYHNSHYEAATLLDEIQDKGGRGHLVPGDLRDQDVVDGMIASAAKDAPPLRLLVNNASLFKIDDALNMSLQSWEDHHAVNLRAPVFLARDFAKYQMDGQAGVVVNLLDNKMFALNSDFFSYTVAKYGLLGATKILAMELAPHVRVCGIAPGITLPSKNQTQERFQTAHGMNPMGKGATLDQLVAALRFILSVPAMTGEVITIDGGQFLEGMPRDVSFLAEE</sequence>
<comment type="similarity">
    <text evidence="1">Belongs to the short-chain dehydrogenases/reductases (SDR) family.</text>
</comment>
<reference evidence="3" key="1">
    <citation type="submission" date="2018-05" db="EMBL/GenBank/DDBJ databases">
        <authorList>
            <person name="Lanie J.A."/>
            <person name="Ng W.-L."/>
            <person name="Kazmierczak K.M."/>
            <person name="Andrzejewski T.M."/>
            <person name="Davidsen T.M."/>
            <person name="Wayne K.J."/>
            <person name="Tettelin H."/>
            <person name="Glass J.I."/>
            <person name="Rusch D."/>
            <person name="Podicherti R."/>
            <person name="Tsui H.-C.T."/>
            <person name="Winkler M.E."/>
        </authorList>
    </citation>
    <scope>NUCLEOTIDE SEQUENCE</scope>
</reference>
<evidence type="ECO:0000256" key="1">
    <source>
        <dbReference type="ARBA" id="ARBA00006484"/>
    </source>
</evidence>
<evidence type="ECO:0000256" key="2">
    <source>
        <dbReference type="ARBA" id="ARBA00023002"/>
    </source>
</evidence>